<reference evidence="1" key="1">
    <citation type="submission" date="2008-12" db="EMBL/GenBank/DDBJ databases">
        <title>Annotation of the Yersinia mollaretii ATCC 43969 genome.</title>
        <authorList>
            <person name="Read T.D."/>
            <person name="Akmal A."/>
            <person name="Bishop-Lilly K."/>
            <person name="Chen P.E."/>
            <person name="Cook C."/>
            <person name="Kiley M.P."/>
            <person name="Lentz S."/>
            <person name="Mateczun A."/>
            <person name="Nagarajan N."/>
            <person name="Nolan N."/>
            <person name="Osborne B.I."/>
            <person name="Pop M."/>
            <person name="Sozhamannan S."/>
            <person name="Stewart A.C."/>
            <person name="Sulakvelidze A."/>
            <person name="Thomason B."/>
            <person name="Willner K."/>
            <person name="Zwick M.E."/>
        </authorList>
    </citation>
    <scope>NUCLEOTIDE SEQUENCE [LARGE SCALE GENOMIC DNA]</scope>
    <source>
        <strain evidence="1">ATCC 43969</strain>
    </source>
</reference>
<dbReference type="Proteomes" id="UP000003027">
    <property type="component" value="Unassembled WGS sequence"/>
</dbReference>
<evidence type="ECO:0000313" key="2">
    <source>
        <dbReference type="Proteomes" id="UP000003027"/>
    </source>
</evidence>
<accession>A0ABM9YDT6</accession>
<keyword evidence="2" id="KW-1185">Reference proteome</keyword>
<gene>
    <name evidence="1" type="ORF">ymoll0001_25290</name>
</gene>
<organism evidence="1 2">
    <name type="scientific">Yersinia mollaretii (strain ATCC 43969 / DSM 18520 / CIP 103324 / CNY 7263 / WAIP 204)</name>
    <dbReference type="NCBI Taxonomy" id="349967"/>
    <lineage>
        <taxon>Bacteria</taxon>
        <taxon>Pseudomonadati</taxon>
        <taxon>Pseudomonadota</taxon>
        <taxon>Gammaproteobacteria</taxon>
        <taxon>Enterobacterales</taxon>
        <taxon>Yersiniaceae</taxon>
        <taxon>Yersinia</taxon>
    </lineage>
</organism>
<sequence>MRNYFIWSYRLNRSTNEMPRIKNQYSPLLNNLFIDINLK</sequence>
<comment type="caution">
    <text evidence="1">The sequence shown here is derived from an EMBL/GenBank/DDBJ whole genome shotgun (WGS) entry which is preliminary data.</text>
</comment>
<name>A0ABM9YDT6_YERMW</name>
<evidence type="ECO:0000313" key="1">
    <source>
        <dbReference type="EMBL" id="EEQ12123.1"/>
    </source>
</evidence>
<dbReference type="EMBL" id="AALD02000003">
    <property type="protein sequence ID" value="EEQ12123.1"/>
    <property type="molecule type" value="Genomic_DNA"/>
</dbReference>
<proteinExistence type="predicted"/>
<protein>
    <submittedName>
        <fullName evidence="1">Uncharacterized protein</fullName>
    </submittedName>
</protein>